<reference evidence="16 17" key="1">
    <citation type="submission" date="2019-03" db="EMBL/GenBank/DDBJ databases">
        <title>Genomic Encyclopedia of Type Strains, Phase IV (KMG-IV): sequencing the most valuable type-strain genomes for metagenomic binning, comparative biology and taxonomic classification.</title>
        <authorList>
            <person name="Goeker M."/>
        </authorList>
    </citation>
    <scope>NUCLEOTIDE SEQUENCE [LARGE SCALE GENOMIC DNA]</scope>
    <source>
        <strain evidence="16 17">DSM 103923</strain>
    </source>
</reference>
<comment type="catalytic activity">
    <reaction evidence="1 14">
        <text>Hydrolyzes free adenine bases from 7,8-dihydro-8-oxoguanine:adenine mismatched double-stranded DNA, leaving an apurinic site.</text>
        <dbReference type="EC" id="3.2.2.31"/>
    </reaction>
</comment>
<dbReference type="GO" id="GO:0032357">
    <property type="term" value="F:oxidized purine DNA binding"/>
    <property type="evidence" value="ECO:0007669"/>
    <property type="project" value="TreeGrafter"/>
</dbReference>
<dbReference type="PANTHER" id="PTHR42944:SF1">
    <property type="entry name" value="ADENINE DNA GLYCOSYLASE"/>
    <property type="match status" value="1"/>
</dbReference>
<evidence type="ECO:0000256" key="13">
    <source>
        <dbReference type="ARBA" id="ARBA00023295"/>
    </source>
</evidence>
<evidence type="ECO:0000256" key="3">
    <source>
        <dbReference type="ARBA" id="ARBA00008343"/>
    </source>
</evidence>
<dbReference type="GO" id="GO:0051539">
    <property type="term" value="F:4 iron, 4 sulfur cluster binding"/>
    <property type="evidence" value="ECO:0007669"/>
    <property type="project" value="UniProtKB-UniRule"/>
</dbReference>
<evidence type="ECO:0000256" key="11">
    <source>
        <dbReference type="ARBA" id="ARBA00023014"/>
    </source>
</evidence>
<dbReference type="FunFam" id="1.10.340.30:FF:000002">
    <property type="entry name" value="Adenine DNA glycosylase"/>
    <property type="match status" value="1"/>
</dbReference>
<dbReference type="GO" id="GO:0006298">
    <property type="term" value="P:mismatch repair"/>
    <property type="evidence" value="ECO:0007669"/>
    <property type="project" value="TreeGrafter"/>
</dbReference>
<dbReference type="EC" id="3.2.2.31" evidence="4 14"/>
<keyword evidence="8 14" id="KW-0227">DNA damage</keyword>
<protein>
    <recommendedName>
        <fullName evidence="5 14">Adenine DNA glycosylase</fullName>
        <ecNumber evidence="4 14">3.2.2.31</ecNumber>
    </recommendedName>
</protein>
<dbReference type="Pfam" id="PF00730">
    <property type="entry name" value="HhH-GPD"/>
    <property type="match status" value="1"/>
</dbReference>
<evidence type="ECO:0000256" key="8">
    <source>
        <dbReference type="ARBA" id="ARBA00022763"/>
    </source>
</evidence>
<dbReference type="Gene3D" id="1.10.1670.10">
    <property type="entry name" value="Helix-hairpin-Helix base-excision DNA repair enzymes (C-terminal)"/>
    <property type="match status" value="1"/>
</dbReference>
<dbReference type="InterPro" id="IPR011257">
    <property type="entry name" value="DNA_glycosylase"/>
</dbReference>
<dbReference type="NCBIfam" id="TIGR01084">
    <property type="entry name" value="mutY"/>
    <property type="match status" value="1"/>
</dbReference>
<dbReference type="Proteomes" id="UP000295135">
    <property type="component" value="Unassembled WGS sequence"/>
</dbReference>
<comment type="function">
    <text evidence="2">Adenine glycosylase active on G-A mispairs. MutY also corrects error-prone DNA synthesis past GO lesions which are due to the oxidatively damaged form of guanine: 7,8-dihydro-8-oxoguanine (8-oxo-dGTP).</text>
</comment>
<dbReference type="InterPro" id="IPR003265">
    <property type="entry name" value="HhH-GPD_domain"/>
</dbReference>
<dbReference type="InterPro" id="IPR004036">
    <property type="entry name" value="Endonuclease-III-like_CS2"/>
</dbReference>
<keyword evidence="10 14" id="KW-0408">Iron</keyword>
<sequence>MDKPFASRLIAWQRRYGRHDLPWQQSRDPYAIWLSEIMLQQTQVETVIPYYRRFLDRLPDIAALAAASEDAVLALWSGLGYYSRARHLHRAAKIIVQDFGGVFPREFDRIMCLPGIGRSTAAAIAAFAFGERRAILDGNVKRVVCRLFGVEGWPGEKAVEGRLWTLAEDLLPEREIDVYTQGLMDLGATLCRRSRPDCAACPFSDDCVAKREGRQGELPAARPRRALPERHTAMLLCLHAGEILLEKRPPSGIWGGLWSLPECPVEADPAACAHSLGLQVRPLSPLPRLTHTFSHFRLHIRPQPLQVARRPARMNEPGRLWLPLAEAREAALPTPVRKLIEQLETAGDASQTS</sequence>
<dbReference type="SUPFAM" id="SSF48150">
    <property type="entry name" value="DNA-glycosylase"/>
    <property type="match status" value="1"/>
</dbReference>
<dbReference type="GO" id="GO:0006284">
    <property type="term" value="P:base-excision repair"/>
    <property type="evidence" value="ECO:0007669"/>
    <property type="project" value="UniProtKB-UniRule"/>
</dbReference>
<evidence type="ECO:0000256" key="12">
    <source>
        <dbReference type="ARBA" id="ARBA00023204"/>
    </source>
</evidence>
<feature type="domain" description="HhH-GPD" evidence="15">
    <location>
        <begin position="38"/>
        <end position="189"/>
    </location>
</feature>
<dbReference type="AlphaFoldDB" id="A0A4R3JWH7"/>
<evidence type="ECO:0000256" key="4">
    <source>
        <dbReference type="ARBA" id="ARBA00012045"/>
    </source>
</evidence>
<dbReference type="GO" id="GO:0046872">
    <property type="term" value="F:metal ion binding"/>
    <property type="evidence" value="ECO:0007669"/>
    <property type="project" value="UniProtKB-UniRule"/>
</dbReference>
<dbReference type="PROSITE" id="PS01155">
    <property type="entry name" value="ENDONUCLEASE_III_2"/>
    <property type="match status" value="1"/>
</dbReference>
<keyword evidence="17" id="KW-1185">Reference proteome</keyword>
<accession>A0A4R3JWH7</accession>
<dbReference type="SMART" id="SM00478">
    <property type="entry name" value="ENDO3c"/>
    <property type="match status" value="1"/>
</dbReference>
<evidence type="ECO:0000313" key="17">
    <source>
        <dbReference type="Proteomes" id="UP000295135"/>
    </source>
</evidence>
<dbReference type="PANTHER" id="PTHR42944">
    <property type="entry name" value="ADENINE DNA GLYCOSYLASE"/>
    <property type="match status" value="1"/>
</dbReference>
<comment type="caution">
    <text evidence="16">The sequence shown here is derived from an EMBL/GenBank/DDBJ whole genome shotgun (WGS) entry which is preliminary data.</text>
</comment>
<evidence type="ECO:0000256" key="6">
    <source>
        <dbReference type="ARBA" id="ARBA00022485"/>
    </source>
</evidence>
<dbReference type="OrthoDB" id="9802365at2"/>
<dbReference type="Pfam" id="PF14815">
    <property type="entry name" value="NUDIX_4"/>
    <property type="match status" value="1"/>
</dbReference>
<keyword evidence="6" id="KW-0004">4Fe-4S</keyword>
<evidence type="ECO:0000313" key="16">
    <source>
        <dbReference type="EMBL" id="TCS72600.1"/>
    </source>
</evidence>
<dbReference type="InterPro" id="IPR023170">
    <property type="entry name" value="HhH_base_excis_C"/>
</dbReference>
<evidence type="ECO:0000259" key="15">
    <source>
        <dbReference type="SMART" id="SM00478"/>
    </source>
</evidence>
<dbReference type="GO" id="GO:0000701">
    <property type="term" value="F:purine-specific mismatch base pair DNA N-glycosylase activity"/>
    <property type="evidence" value="ECO:0007669"/>
    <property type="project" value="UniProtKB-EC"/>
</dbReference>
<comment type="similarity">
    <text evidence="3 14">Belongs to the Nth/MutY family.</text>
</comment>
<dbReference type="InterPro" id="IPR044298">
    <property type="entry name" value="MIG/MutY"/>
</dbReference>
<comment type="cofactor">
    <cofactor evidence="14">
        <name>[4Fe-4S] cluster</name>
        <dbReference type="ChEBI" id="CHEBI:49883"/>
    </cofactor>
    <text evidence="14">Binds 1 [4Fe-4S] cluster.</text>
</comment>
<organism evidence="16 17">
    <name type="scientific">Sulfuritortus calidifontis</name>
    <dbReference type="NCBI Taxonomy" id="1914471"/>
    <lineage>
        <taxon>Bacteria</taxon>
        <taxon>Pseudomonadati</taxon>
        <taxon>Pseudomonadota</taxon>
        <taxon>Betaproteobacteria</taxon>
        <taxon>Nitrosomonadales</taxon>
        <taxon>Thiobacillaceae</taxon>
        <taxon>Sulfuritortus</taxon>
    </lineage>
</organism>
<dbReference type="CDD" id="cd00056">
    <property type="entry name" value="ENDO3c"/>
    <property type="match status" value="1"/>
</dbReference>
<keyword evidence="9" id="KW-0378">Hydrolase</keyword>
<keyword evidence="11" id="KW-0411">Iron-sulfur</keyword>
<dbReference type="InterPro" id="IPR005760">
    <property type="entry name" value="A/G_AdeGlyc_MutY"/>
</dbReference>
<dbReference type="Gene3D" id="3.90.79.10">
    <property type="entry name" value="Nucleoside Triphosphate Pyrophosphohydrolase"/>
    <property type="match status" value="1"/>
</dbReference>
<dbReference type="SUPFAM" id="SSF55811">
    <property type="entry name" value="Nudix"/>
    <property type="match status" value="1"/>
</dbReference>
<keyword evidence="7" id="KW-0479">Metal-binding</keyword>
<dbReference type="InterPro" id="IPR015797">
    <property type="entry name" value="NUDIX_hydrolase-like_dom_sf"/>
</dbReference>
<proteinExistence type="inferred from homology"/>
<evidence type="ECO:0000256" key="9">
    <source>
        <dbReference type="ARBA" id="ARBA00022801"/>
    </source>
</evidence>
<evidence type="ECO:0000256" key="14">
    <source>
        <dbReference type="RuleBase" id="RU365096"/>
    </source>
</evidence>
<dbReference type="CDD" id="cd03431">
    <property type="entry name" value="NUDIX_DNA_Glycosylase_C-MutY"/>
    <property type="match status" value="1"/>
</dbReference>
<dbReference type="EMBL" id="SLZY01000004">
    <property type="protein sequence ID" value="TCS72600.1"/>
    <property type="molecule type" value="Genomic_DNA"/>
</dbReference>
<dbReference type="Gene3D" id="1.10.340.30">
    <property type="entry name" value="Hypothetical protein, domain 2"/>
    <property type="match status" value="1"/>
</dbReference>
<evidence type="ECO:0000256" key="7">
    <source>
        <dbReference type="ARBA" id="ARBA00022723"/>
    </source>
</evidence>
<keyword evidence="13 14" id="KW-0326">Glycosidase</keyword>
<dbReference type="RefSeq" id="WP_126462898.1">
    <property type="nucleotide sequence ID" value="NZ_AP018721.1"/>
</dbReference>
<evidence type="ECO:0000256" key="10">
    <source>
        <dbReference type="ARBA" id="ARBA00023004"/>
    </source>
</evidence>
<dbReference type="InterPro" id="IPR029119">
    <property type="entry name" value="MutY_C"/>
</dbReference>
<evidence type="ECO:0000256" key="2">
    <source>
        <dbReference type="ARBA" id="ARBA00002933"/>
    </source>
</evidence>
<gene>
    <name evidence="16" type="ORF">EDC61_10410</name>
</gene>
<dbReference type="GO" id="GO:0034039">
    <property type="term" value="F:8-oxo-7,8-dihydroguanine DNA N-glycosylase activity"/>
    <property type="evidence" value="ECO:0007669"/>
    <property type="project" value="TreeGrafter"/>
</dbReference>
<evidence type="ECO:0000256" key="1">
    <source>
        <dbReference type="ARBA" id="ARBA00000843"/>
    </source>
</evidence>
<keyword evidence="12" id="KW-0234">DNA repair</keyword>
<dbReference type="GO" id="GO:0035485">
    <property type="term" value="F:adenine/guanine mispair binding"/>
    <property type="evidence" value="ECO:0007669"/>
    <property type="project" value="TreeGrafter"/>
</dbReference>
<evidence type="ECO:0000256" key="5">
    <source>
        <dbReference type="ARBA" id="ARBA00022023"/>
    </source>
</evidence>
<name>A0A4R3JWH7_9PROT</name>